<dbReference type="NCBIfam" id="TIGR01615">
    <property type="entry name" value="A_thal_3542"/>
    <property type="match status" value="1"/>
</dbReference>
<comment type="caution">
    <text evidence="1">The sequence shown here is derived from an EMBL/GenBank/DDBJ whole genome shotgun (WGS) entry which is preliminary data.</text>
</comment>
<organism evidence="1 2">
    <name type="scientific">Hevea brasiliensis</name>
    <name type="common">Para rubber tree</name>
    <name type="synonym">Siphonia brasiliensis</name>
    <dbReference type="NCBI Taxonomy" id="3981"/>
    <lineage>
        <taxon>Eukaryota</taxon>
        <taxon>Viridiplantae</taxon>
        <taxon>Streptophyta</taxon>
        <taxon>Embryophyta</taxon>
        <taxon>Tracheophyta</taxon>
        <taxon>Spermatophyta</taxon>
        <taxon>Magnoliopsida</taxon>
        <taxon>eudicotyledons</taxon>
        <taxon>Gunneridae</taxon>
        <taxon>Pentapetalae</taxon>
        <taxon>rosids</taxon>
        <taxon>fabids</taxon>
        <taxon>Malpighiales</taxon>
        <taxon>Euphorbiaceae</taxon>
        <taxon>Crotonoideae</taxon>
        <taxon>Micrandreae</taxon>
        <taxon>Hevea</taxon>
    </lineage>
</organism>
<protein>
    <submittedName>
        <fullName evidence="1">Uncharacterized protein</fullName>
    </submittedName>
</protein>
<reference evidence="1" key="1">
    <citation type="journal article" date="2023" name="Plant Biotechnol. J.">
        <title>Chromosome-level wild Hevea brasiliensis genome provides new tools for genomic-assisted breeding and valuable loci to elevate rubber yield.</title>
        <authorList>
            <person name="Cheng H."/>
            <person name="Song X."/>
            <person name="Hu Y."/>
            <person name="Wu T."/>
            <person name="Yang Q."/>
            <person name="An Z."/>
            <person name="Feng S."/>
            <person name="Deng Z."/>
            <person name="Wu W."/>
            <person name="Zeng X."/>
            <person name="Tu M."/>
            <person name="Wang X."/>
            <person name="Huang H."/>
        </authorList>
    </citation>
    <scope>NUCLEOTIDE SEQUENCE</scope>
    <source>
        <strain evidence="1">MT/VB/25A 57/8</strain>
    </source>
</reference>
<dbReference type="Proteomes" id="UP001174677">
    <property type="component" value="Chromosome 7"/>
</dbReference>
<dbReference type="PANTHER" id="PTHR31579:SF58">
    <property type="entry name" value="PLANT-SPECIFIC DOMAIN TIGR01615 FAMILY PROTEIN"/>
    <property type="match status" value="1"/>
</dbReference>
<dbReference type="PANTHER" id="PTHR31579">
    <property type="entry name" value="OS03G0796600 PROTEIN"/>
    <property type="match status" value="1"/>
</dbReference>
<dbReference type="EMBL" id="JARPOI010000007">
    <property type="protein sequence ID" value="KAJ9176986.1"/>
    <property type="molecule type" value="Genomic_DNA"/>
</dbReference>
<gene>
    <name evidence="1" type="ORF">P3X46_012243</name>
</gene>
<evidence type="ECO:0000313" key="2">
    <source>
        <dbReference type="Proteomes" id="UP001174677"/>
    </source>
</evidence>
<dbReference type="InterPro" id="IPR006502">
    <property type="entry name" value="PDDEXK-like"/>
</dbReference>
<accession>A0ABQ9M9M6</accession>
<proteinExistence type="predicted"/>
<dbReference type="Pfam" id="PF04720">
    <property type="entry name" value="PDDEXK_6"/>
    <property type="match status" value="1"/>
</dbReference>
<evidence type="ECO:0000313" key="1">
    <source>
        <dbReference type="EMBL" id="KAJ9176986.1"/>
    </source>
</evidence>
<name>A0ABQ9M9M6_HEVBR</name>
<sequence length="293" mass="33545">MAQAMAGKPLIIRWDCDKIIRFSDKPTSFADDFLGFLEEQDETPENCIDSIDYIEDDNSSSVEENRKFWETQNQLLQATLYRTASLETTIRQATKAAVKEIKLVGLHCRCQKAAAGECRNCLQREISLRLQAEGYNSAICRSKWKSSQEIPSGEHTYLEVMEKLSSKKGEVRVIIELNFRGEFEMARASEEYNQLINRLPEIFVGKEERLKALIKILCSAGKKCMKEKKMHLGPWRKHKYMQSKWLGTCERTTVLAPLPVGFSDRPAKPKASMLTYDLLETLPVLQRTAVKVL</sequence>
<keyword evidence="2" id="KW-1185">Reference proteome</keyword>